<evidence type="ECO:0000256" key="2">
    <source>
        <dbReference type="ARBA" id="ARBA00022692"/>
    </source>
</evidence>
<dbReference type="GO" id="GO:0012505">
    <property type="term" value="C:endomembrane system"/>
    <property type="evidence" value="ECO:0007669"/>
    <property type="project" value="UniProtKB-SubCell"/>
</dbReference>
<protein>
    <recommendedName>
        <fullName evidence="5">DUF1232 domain-containing protein</fullName>
    </recommendedName>
</protein>
<dbReference type="AlphaFoldDB" id="A0A512D9V4"/>
<reference evidence="6 7" key="1">
    <citation type="submission" date="2019-07" db="EMBL/GenBank/DDBJ databases">
        <title>Whole genome shotgun sequence of Cellulomonas aerilata NBRC 106308.</title>
        <authorList>
            <person name="Hosoyama A."/>
            <person name="Uohara A."/>
            <person name="Ohji S."/>
            <person name="Ichikawa N."/>
        </authorList>
    </citation>
    <scope>NUCLEOTIDE SEQUENCE [LARGE SCALE GENOMIC DNA]</scope>
    <source>
        <strain evidence="6 7">NBRC 106308</strain>
    </source>
</reference>
<proteinExistence type="predicted"/>
<keyword evidence="2" id="KW-0812">Transmembrane</keyword>
<feature type="domain" description="DUF1232" evidence="5">
    <location>
        <begin position="60"/>
        <end position="96"/>
    </location>
</feature>
<keyword evidence="7" id="KW-1185">Reference proteome</keyword>
<dbReference type="Pfam" id="PF06803">
    <property type="entry name" value="DUF1232"/>
    <property type="match status" value="1"/>
</dbReference>
<evidence type="ECO:0000259" key="5">
    <source>
        <dbReference type="Pfam" id="PF06803"/>
    </source>
</evidence>
<accession>A0A512D9V4</accession>
<evidence type="ECO:0000256" key="4">
    <source>
        <dbReference type="ARBA" id="ARBA00023136"/>
    </source>
</evidence>
<sequence length="139" mass="14904">MRDLLLGLGGGLLAAWVLLAAALLAAHPGRAALGEALRVLPDLLRLLARLARDRAVPRTTRVLLWLTLAYLAFPIDLIPDVVPVLGYADDAIVVTLVLRAVVRRAGEGTVERCWPGTPDGLAAVTRLTRARRRPLPDGP</sequence>
<evidence type="ECO:0000313" key="6">
    <source>
        <dbReference type="EMBL" id="GEO33225.1"/>
    </source>
</evidence>
<evidence type="ECO:0000256" key="3">
    <source>
        <dbReference type="ARBA" id="ARBA00022989"/>
    </source>
</evidence>
<evidence type="ECO:0000256" key="1">
    <source>
        <dbReference type="ARBA" id="ARBA00004127"/>
    </source>
</evidence>
<keyword evidence="3" id="KW-1133">Transmembrane helix</keyword>
<dbReference type="InterPro" id="IPR010652">
    <property type="entry name" value="DUF1232"/>
</dbReference>
<keyword evidence="4" id="KW-0472">Membrane</keyword>
<comment type="caution">
    <text evidence="6">The sequence shown here is derived from an EMBL/GenBank/DDBJ whole genome shotgun (WGS) entry which is preliminary data.</text>
</comment>
<organism evidence="6 7">
    <name type="scientific">Cellulomonas aerilata</name>
    <dbReference type="NCBI Taxonomy" id="515326"/>
    <lineage>
        <taxon>Bacteria</taxon>
        <taxon>Bacillati</taxon>
        <taxon>Actinomycetota</taxon>
        <taxon>Actinomycetes</taxon>
        <taxon>Micrococcales</taxon>
        <taxon>Cellulomonadaceae</taxon>
        <taxon>Cellulomonas</taxon>
    </lineage>
</organism>
<name>A0A512D9V4_9CELL</name>
<dbReference type="EMBL" id="BJYY01000004">
    <property type="protein sequence ID" value="GEO33225.1"/>
    <property type="molecule type" value="Genomic_DNA"/>
</dbReference>
<dbReference type="Proteomes" id="UP000321181">
    <property type="component" value="Unassembled WGS sequence"/>
</dbReference>
<comment type="subcellular location">
    <subcellularLocation>
        <location evidence="1">Endomembrane system</location>
        <topology evidence="1">Multi-pass membrane protein</topology>
    </subcellularLocation>
</comment>
<evidence type="ECO:0000313" key="7">
    <source>
        <dbReference type="Proteomes" id="UP000321181"/>
    </source>
</evidence>
<gene>
    <name evidence="6" type="ORF">CAE01nite_09500</name>
</gene>